<organism evidence="2 3">
    <name type="scientific">Burkholderia anthina</name>
    <dbReference type="NCBI Taxonomy" id="179879"/>
    <lineage>
        <taxon>Bacteria</taxon>
        <taxon>Pseudomonadati</taxon>
        <taxon>Pseudomonadota</taxon>
        <taxon>Betaproteobacteria</taxon>
        <taxon>Burkholderiales</taxon>
        <taxon>Burkholderiaceae</taxon>
        <taxon>Burkholderia</taxon>
        <taxon>Burkholderia cepacia complex</taxon>
    </lineage>
</organism>
<sequence length="137" mass="14566">MAGKNLTPITGNETLWGGAGKPTTTELNYINSSPLLVAELNDYQAAINNRAAQPIGEISGGGSLLRTVTLAPGVQQIQMGPNVIGESAASFVGDLSYELGHFENYSNDQNLYNGLVPNPNRPLKYPSTGFRPLSQMT</sequence>
<protein>
    <submittedName>
        <fullName evidence="2">Uncharacterized protein</fullName>
    </submittedName>
</protein>
<accession>A0A7T6VCG7</accession>
<evidence type="ECO:0000313" key="2">
    <source>
        <dbReference type="EMBL" id="QQK01400.1"/>
    </source>
</evidence>
<dbReference type="KEGG" id="bann:JFN94_09760"/>
<reference evidence="2 3" key="1">
    <citation type="submission" date="2020-12" db="EMBL/GenBank/DDBJ databases">
        <title>Complete genome sequence of Burkholderia anthina BJQ0011.</title>
        <authorList>
            <person name="Xu Y."/>
        </authorList>
    </citation>
    <scope>NUCLEOTIDE SEQUENCE [LARGE SCALE GENOMIC DNA]</scope>
    <source>
        <strain evidence="2 3">BJQ0011</strain>
    </source>
</reference>
<proteinExistence type="predicted"/>
<gene>
    <name evidence="2" type="ORF">JFN94_09760</name>
</gene>
<dbReference type="Proteomes" id="UP000596205">
    <property type="component" value="Chromosome 1"/>
</dbReference>
<dbReference type="AlphaFoldDB" id="A0A7T6VCG7"/>
<name>A0A7T6VCG7_9BURK</name>
<feature type="region of interest" description="Disordered" evidence="1">
    <location>
        <begin position="1"/>
        <end position="20"/>
    </location>
</feature>
<dbReference type="RefSeq" id="WP_199568452.1">
    <property type="nucleotide sequence ID" value="NZ_CP066769.1"/>
</dbReference>
<evidence type="ECO:0000256" key="1">
    <source>
        <dbReference type="SAM" id="MobiDB-lite"/>
    </source>
</evidence>
<dbReference type="EMBL" id="CP066769">
    <property type="protein sequence ID" value="QQK01400.1"/>
    <property type="molecule type" value="Genomic_DNA"/>
</dbReference>
<evidence type="ECO:0000313" key="3">
    <source>
        <dbReference type="Proteomes" id="UP000596205"/>
    </source>
</evidence>